<feature type="region of interest" description="Disordered" evidence="11">
    <location>
        <begin position="114"/>
        <end position="182"/>
    </location>
</feature>
<dbReference type="Pfam" id="PF00046">
    <property type="entry name" value="Homeodomain"/>
    <property type="match status" value="1"/>
</dbReference>
<evidence type="ECO:0000256" key="11">
    <source>
        <dbReference type="SAM" id="MobiDB-lite"/>
    </source>
</evidence>
<organism evidence="13 14">
    <name type="scientific">Eleusine coracana subsp. coracana</name>
    <dbReference type="NCBI Taxonomy" id="191504"/>
    <lineage>
        <taxon>Eukaryota</taxon>
        <taxon>Viridiplantae</taxon>
        <taxon>Streptophyta</taxon>
        <taxon>Embryophyta</taxon>
        <taxon>Tracheophyta</taxon>
        <taxon>Spermatophyta</taxon>
        <taxon>Magnoliopsida</taxon>
        <taxon>Liliopsida</taxon>
        <taxon>Poales</taxon>
        <taxon>Poaceae</taxon>
        <taxon>PACMAD clade</taxon>
        <taxon>Chloridoideae</taxon>
        <taxon>Cynodonteae</taxon>
        <taxon>Eleusininae</taxon>
        <taxon>Eleusine</taxon>
    </lineage>
</organism>
<dbReference type="Proteomes" id="UP001054889">
    <property type="component" value="Unassembled WGS sequence"/>
</dbReference>
<feature type="DNA-binding region" description="Homeobox" evidence="8">
    <location>
        <begin position="234"/>
        <end position="263"/>
    </location>
</feature>
<keyword evidence="3" id="KW-0805">Transcription regulation</keyword>
<dbReference type="CDD" id="cd14686">
    <property type="entry name" value="bZIP"/>
    <property type="match status" value="1"/>
</dbReference>
<dbReference type="InterPro" id="IPR003106">
    <property type="entry name" value="Leu_zip_homeo"/>
</dbReference>
<keyword evidence="4 8" id="KW-0238">DNA-binding</keyword>
<dbReference type="PROSITE" id="PS00027">
    <property type="entry name" value="HOMEOBOX_1"/>
    <property type="match status" value="1"/>
</dbReference>
<dbReference type="GO" id="GO:0043565">
    <property type="term" value="F:sequence-specific DNA binding"/>
    <property type="evidence" value="ECO:0007669"/>
    <property type="project" value="InterPro"/>
</dbReference>
<evidence type="ECO:0000259" key="12">
    <source>
        <dbReference type="PROSITE" id="PS50071"/>
    </source>
</evidence>
<dbReference type="SUPFAM" id="SSF46689">
    <property type="entry name" value="Homeodomain-like"/>
    <property type="match status" value="1"/>
</dbReference>
<keyword evidence="6" id="KW-0804">Transcription</keyword>
<dbReference type="PANTHER" id="PTHR45714:SF39">
    <property type="entry name" value="HOMEOBOX-LEUCINE ZIPPER PROTEIN HAT14"/>
    <property type="match status" value="1"/>
</dbReference>
<dbReference type="PROSITE" id="PS50071">
    <property type="entry name" value="HOMEOBOX_2"/>
    <property type="match status" value="1"/>
</dbReference>
<evidence type="ECO:0000256" key="6">
    <source>
        <dbReference type="ARBA" id="ARBA00023163"/>
    </source>
</evidence>
<dbReference type="CDD" id="cd00086">
    <property type="entry name" value="homeodomain"/>
    <property type="match status" value="1"/>
</dbReference>
<evidence type="ECO:0000256" key="2">
    <source>
        <dbReference type="ARBA" id="ARBA00006074"/>
    </source>
</evidence>
<evidence type="ECO:0000256" key="4">
    <source>
        <dbReference type="ARBA" id="ARBA00023125"/>
    </source>
</evidence>
<feature type="compositionally biased region" description="Low complexity" evidence="11">
    <location>
        <begin position="130"/>
        <end position="153"/>
    </location>
</feature>
<evidence type="ECO:0000256" key="7">
    <source>
        <dbReference type="ARBA" id="ARBA00023242"/>
    </source>
</evidence>
<dbReference type="SMART" id="SM00340">
    <property type="entry name" value="HALZ"/>
    <property type="match status" value="1"/>
</dbReference>
<evidence type="ECO:0000256" key="10">
    <source>
        <dbReference type="SAM" id="Coils"/>
    </source>
</evidence>
<evidence type="ECO:0000256" key="5">
    <source>
        <dbReference type="ARBA" id="ARBA00023155"/>
    </source>
</evidence>
<feature type="coiled-coil region" evidence="10">
    <location>
        <begin position="268"/>
        <end position="298"/>
    </location>
</feature>
<dbReference type="PANTHER" id="PTHR45714">
    <property type="entry name" value="HOMEOBOX-LEUCINE ZIPPER PROTEIN HAT14"/>
    <property type="match status" value="1"/>
</dbReference>
<keyword evidence="7 8" id="KW-0539">Nucleus</keyword>
<reference evidence="13" key="2">
    <citation type="submission" date="2021-12" db="EMBL/GenBank/DDBJ databases">
        <title>Resequencing data analysis of finger millet.</title>
        <authorList>
            <person name="Hatakeyama M."/>
            <person name="Aluri S."/>
            <person name="Balachadran M.T."/>
            <person name="Sivarajan S.R."/>
            <person name="Poveda L."/>
            <person name="Shimizu-Inatsugi R."/>
            <person name="Schlapbach R."/>
            <person name="Sreeman S.M."/>
            <person name="Shimizu K.K."/>
        </authorList>
    </citation>
    <scope>NUCLEOTIDE SEQUENCE</scope>
</reference>
<evidence type="ECO:0000256" key="8">
    <source>
        <dbReference type="PROSITE-ProRule" id="PRU00108"/>
    </source>
</evidence>
<dbReference type="GO" id="GO:0005634">
    <property type="term" value="C:nucleus"/>
    <property type="evidence" value="ECO:0007669"/>
    <property type="project" value="UniProtKB-SubCell"/>
</dbReference>
<proteinExistence type="inferred from homology"/>
<evidence type="ECO:0000256" key="3">
    <source>
        <dbReference type="ARBA" id="ARBA00023015"/>
    </source>
</evidence>
<sequence>MELGLSLGETMADAGRDLVLGLGMGMGVVRREDEGRTKRGREEATAAPVRLELDFGADRRARSSPEPPPVRLTLLSMVPSLGVPWASSDSGHLEAASRGFDVNRVPSCAFGGAAAEADEEEQDDAGAGGAAVSSPSPNNSAGSFPTDFSARGQAGAGGGGDRACSRASDEDDGGSSRKKLRLSKEQSAFLEESFKEHATLNPVSSLDQTEENTFCLSFLLGHDLGVFCGEQKQKQALAKQLNLRPRQVEVWFQNRRARTKLKQTEVDCEYLKRCCETLTEENRRLQKELAELRALKTVNPYYMHLPATTLSMCPSCERVASNSAPPAAASAAQATTPAPSGGRHWRRRAAGAEALVVRCAVLFAPQPPAGRPDAGAGELVMRPSLSPQLRRRTGHL</sequence>
<gene>
    <name evidence="13" type="primary">ga15688</name>
    <name evidence="13" type="ORF">PR202_ga15688</name>
</gene>
<dbReference type="Pfam" id="PF02183">
    <property type="entry name" value="HALZ"/>
    <property type="match status" value="1"/>
</dbReference>
<keyword evidence="14" id="KW-1185">Reference proteome</keyword>
<dbReference type="GO" id="GO:0000981">
    <property type="term" value="F:DNA-binding transcription factor activity, RNA polymerase II-specific"/>
    <property type="evidence" value="ECO:0007669"/>
    <property type="project" value="InterPro"/>
</dbReference>
<dbReference type="AlphaFoldDB" id="A0AAV5CKU0"/>
<dbReference type="InterPro" id="IPR009057">
    <property type="entry name" value="Homeodomain-like_sf"/>
</dbReference>
<evidence type="ECO:0000313" key="13">
    <source>
        <dbReference type="EMBL" id="GJM98659.1"/>
    </source>
</evidence>
<comment type="caution">
    <text evidence="13">The sequence shown here is derived from an EMBL/GenBank/DDBJ whole genome shotgun (WGS) entry which is preliminary data.</text>
</comment>
<dbReference type="InterPro" id="IPR050762">
    <property type="entry name" value="HD-ZIP_Homeobox_LZ_Class_II"/>
</dbReference>
<feature type="region of interest" description="Disordered" evidence="11">
    <location>
        <begin position="370"/>
        <end position="396"/>
    </location>
</feature>
<feature type="domain" description="Homeobox" evidence="12">
    <location>
        <begin position="232"/>
        <end position="262"/>
    </location>
</feature>
<dbReference type="InterPro" id="IPR017970">
    <property type="entry name" value="Homeobox_CS"/>
</dbReference>
<keyword evidence="10" id="KW-0175">Coiled coil</keyword>
<dbReference type="EMBL" id="BQKI01000007">
    <property type="protein sequence ID" value="GJM98659.1"/>
    <property type="molecule type" value="Genomic_DNA"/>
</dbReference>
<dbReference type="InterPro" id="IPR001356">
    <property type="entry name" value="HD"/>
</dbReference>
<dbReference type="Gene3D" id="1.10.10.60">
    <property type="entry name" value="Homeodomain-like"/>
    <property type="match status" value="1"/>
</dbReference>
<protein>
    <recommendedName>
        <fullName evidence="12">Homeobox domain-containing protein</fullName>
    </recommendedName>
</protein>
<evidence type="ECO:0000256" key="9">
    <source>
        <dbReference type="RuleBase" id="RU000682"/>
    </source>
</evidence>
<evidence type="ECO:0000256" key="1">
    <source>
        <dbReference type="ARBA" id="ARBA00004123"/>
    </source>
</evidence>
<accession>A0AAV5CKU0</accession>
<evidence type="ECO:0000313" key="14">
    <source>
        <dbReference type="Proteomes" id="UP001054889"/>
    </source>
</evidence>
<keyword evidence="5 8" id="KW-0371">Homeobox</keyword>
<comment type="similarity">
    <text evidence="2">Belongs to the HD-ZIP homeobox family. Class II subfamily.</text>
</comment>
<reference evidence="13" key="1">
    <citation type="journal article" date="2018" name="DNA Res.">
        <title>Multiple hybrid de novo genome assembly of finger millet, an orphan allotetraploid crop.</title>
        <authorList>
            <person name="Hatakeyama M."/>
            <person name="Aluri S."/>
            <person name="Balachadran M.T."/>
            <person name="Sivarajan S.R."/>
            <person name="Patrignani A."/>
            <person name="Gruter S."/>
            <person name="Poveda L."/>
            <person name="Shimizu-Inatsugi R."/>
            <person name="Baeten J."/>
            <person name="Francoijs K.J."/>
            <person name="Nataraja K.N."/>
            <person name="Reddy Y.A.N."/>
            <person name="Phadnis S."/>
            <person name="Ravikumar R.L."/>
            <person name="Schlapbach R."/>
            <person name="Sreeman S.M."/>
            <person name="Shimizu K.K."/>
        </authorList>
    </citation>
    <scope>NUCLEOTIDE SEQUENCE</scope>
</reference>
<comment type="subcellular location">
    <subcellularLocation>
        <location evidence="1 8 9">Nucleus</location>
    </subcellularLocation>
</comment>
<dbReference type="SMART" id="SM00389">
    <property type="entry name" value="HOX"/>
    <property type="match status" value="1"/>
</dbReference>
<name>A0AAV5CKU0_ELECO</name>